<organism evidence="1 2">
    <name type="scientific">Lacrimispora defluvii</name>
    <dbReference type="NCBI Taxonomy" id="2719233"/>
    <lineage>
        <taxon>Bacteria</taxon>
        <taxon>Bacillati</taxon>
        <taxon>Bacillota</taxon>
        <taxon>Clostridia</taxon>
        <taxon>Lachnospirales</taxon>
        <taxon>Lachnospiraceae</taxon>
        <taxon>Lacrimispora</taxon>
    </lineage>
</organism>
<comment type="caution">
    <text evidence="1">The sequence shown here is derived from an EMBL/GenBank/DDBJ whole genome shotgun (WGS) entry which is preliminary data.</text>
</comment>
<sequence length="60" mass="6877">MGLRVYLVTGTYGNLTGATMMNVQKLAKRLSKRFDYAASLRMVDNYLPDDIKRVHNEPSR</sequence>
<accession>A0ABX1VWM1</accession>
<proteinExistence type="predicted"/>
<dbReference type="EMBL" id="JAAOXG010000071">
    <property type="protein sequence ID" value="NNJ32848.1"/>
    <property type="molecule type" value="Genomic_DNA"/>
</dbReference>
<gene>
    <name evidence="1" type="ORF">G9470_24110</name>
</gene>
<protein>
    <recommendedName>
        <fullName evidence="3">Flavodoxin-like protein</fullName>
    </recommendedName>
</protein>
<evidence type="ECO:0000313" key="1">
    <source>
        <dbReference type="EMBL" id="NNJ32848.1"/>
    </source>
</evidence>
<name>A0ABX1VWM1_9FIRM</name>
<reference evidence="1 2" key="1">
    <citation type="submission" date="2020-03" db="EMBL/GenBank/DDBJ databases">
        <title>Genome Sequence of industrial isolate, B5A.</title>
        <authorList>
            <person name="Sharma S."/>
            <person name="Patil P.B."/>
            <person name="Korpole S."/>
        </authorList>
    </citation>
    <scope>NUCLEOTIDE SEQUENCE [LARGE SCALE GENOMIC DNA]</scope>
    <source>
        <strain evidence="1 2">PI-S10-B5A</strain>
    </source>
</reference>
<evidence type="ECO:0000313" key="2">
    <source>
        <dbReference type="Proteomes" id="UP000539052"/>
    </source>
</evidence>
<dbReference type="RefSeq" id="WP_170823893.1">
    <property type="nucleotide sequence ID" value="NZ_JAAOXG010000071.1"/>
</dbReference>
<keyword evidence="2" id="KW-1185">Reference proteome</keyword>
<dbReference type="Proteomes" id="UP000539052">
    <property type="component" value="Unassembled WGS sequence"/>
</dbReference>
<evidence type="ECO:0008006" key="3">
    <source>
        <dbReference type="Google" id="ProtNLM"/>
    </source>
</evidence>